<dbReference type="InterPro" id="IPR057326">
    <property type="entry name" value="KR_dom"/>
</dbReference>
<evidence type="ECO:0000313" key="4">
    <source>
        <dbReference type="Proteomes" id="UP000585272"/>
    </source>
</evidence>
<dbReference type="Proteomes" id="UP000585272">
    <property type="component" value="Unassembled WGS sequence"/>
</dbReference>
<feature type="domain" description="Ketoreductase" evidence="2">
    <location>
        <begin position="230"/>
        <end position="414"/>
    </location>
</feature>
<dbReference type="InterPro" id="IPR002347">
    <property type="entry name" value="SDR_fam"/>
</dbReference>
<comment type="similarity">
    <text evidence="1">Belongs to the short-chain dehydrogenases/reductases (SDR) family.</text>
</comment>
<proteinExistence type="inferred from homology"/>
<dbReference type="FunFam" id="3.40.50.720:FF:000338">
    <property type="entry name" value="3-oxoacyl-ACP reductase FabG"/>
    <property type="match status" value="1"/>
</dbReference>
<dbReference type="InterPro" id="IPR036291">
    <property type="entry name" value="NAD(P)-bd_dom_sf"/>
</dbReference>
<accession>A0A840I9R3</accession>
<name>A0A840I9R3_9ACTN</name>
<gene>
    <name evidence="3" type="ORF">BDZ31_000437</name>
</gene>
<reference evidence="3 4" key="1">
    <citation type="submission" date="2020-08" db="EMBL/GenBank/DDBJ databases">
        <title>Genomic Encyclopedia of Archaeal and Bacterial Type Strains, Phase II (KMG-II): from individual species to whole genera.</title>
        <authorList>
            <person name="Goeker M."/>
        </authorList>
    </citation>
    <scope>NUCLEOTIDE SEQUENCE [LARGE SCALE GENOMIC DNA]</scope>
    <source>
        <strain evidence="3 4">DSM 23288</strain>
    </source>
</reference>
<dbReference type="EC" id="1.1.1.100" evidence="3"/>
<dbReference type="PRINTS" id="PR00081">
    <property type="entry name" value="GDHRDH"/>
</dbReference>
<dbReference type="Pfam" id="PF13561">
    <property type="entry name" value="adh_short_C2"/>
    <property type="match status" value="1"/>
</dbReference>
<dbReference type="PANTHER" id="PTHR42760">
    <property type="entry name" value="SHORT-CHAIN DEHYDROGENASES/REDUCTASES FAMILY MEMBER"/>
    <property type="match status" value="1"/>
</dbReference>
<evidence type="ECO:0000259" key="2">
    <source>
        <dbReference type="SMART" id="SM00822"/>
    </source>
</evidence>
<keyword evidence="3" id="KW-0560">Oxidoreductase</keyword>
<dbReference type="SMART" id="SM00822">
    <property type="entry name" value="PKS_KR"/>
    <property type="match status" value="1"/>
</dbReference>
<dbReference type="GO" id="GO:0004316">
    <property type="term" value="F:3-oxoacyl-[acyl-carrier-protein] reductase (NADPH) activity"/>
    <property type="evidence" value="ECO:0007669"/>
    <property type="project" value="UniProtKB-EC"/>
</dbReference>
<comment type="caution">
    <text evidence="3">The sequence shown here is derived from an EMBL/GenBank/DDBJ whole genome shotgun (WGS) entry which is preliminary data.</text>
</comment>
<dbReference type="EMBL" id="JACHNU010000001">
    <property type="protein sequence ID" value="MBB4660864.1"/>
    <property type="molecule type" value="Genomic_DNA"/>
</dbReference>
<dbReference type="PROSITE" id="PS00061">
    <property type="entry name" value="ADH_SHORT"/>
    <property type="match status" value="1"/>
</dbReference>
<sequence length="472" mass="48557">MAQADRYTELINTPIGRIVQKQIGLPAPVPLKRWTPGDRVVDGRVLIGGAPGGRLATTLAKVAASIGAEASTPLREDLRAAAAAAGLDAGPWTPAAAATQRYAALVFDATGITEPGQLSELREFFSPTIRRVAKSGRLVVLGTTPTATRSASERIAQRSLEGFTRAAGKELKAGATAQLVYVEPGAEDQLDSTLRFLLSSRSAYVDGQVIRVGSGSDVPEIDWERPLAGKVALVTGASRGIGAAIAATLARDGAHVVGLDIPALEGDLKAVTGSLGGSALALDITAAEAPREIAAYLKKEHGGVDVVVHNAGITRDKTLGRMDEARWDSVIEVNLAAVQRVTDALIAGRSRAVLNQGGRIVCVASIAGIAGNFGQTNYATSKAGVIGLVDAYADTLAARGATINAVAPGFIETQMTAKIPFATREAGRRMNSLSQGGLPVDVAEAIAYFASPASTGVNGNTVRVCGQSLLGA</sequence>
<dbReference type="InterPro" id="IPR020904">
    <property type="entry name" value="Sc_DH/Rdtase_CS"/>
</dbReference>
<organism evidence="3 4">
    <name type="scientific">Conexibacter arvalis</name>
    <dbReference type="NCBI Taxonomy" id="912552"/>
    <lineage>
        <taxon>Bacteria</taxon>
        <taxon>Bacillati</taxon>
        <taxon>Actinomycetota</taxon>
        <taxon>Thermoleophilia</taxon>
        <taxon>Solirubrobacterales</taxon>
        <taxon>Conexibacteraceae</taxon>
        <taxon>Conexibacter</taxon>
    </lineage>
</organism>
<dbReference type="PANTHER" id="PTHR42760:SF78">
    <property type="entry name" value="3-OXOACYL-[ACYL-CARRIER-PROTEIN] REDUCTASE [NADH]"/>
    <property type="match status" value="1"/>
</dbReference>
<dbReference type="PRINTS" id="PR00080">
    <property type="entry name" value="SDRFAMILY"/>
</dbReference>
<dbReference type="AlphaFoldDB" id="A0A840I9R3"/>
<evidence type="ECO:0000313" key="3">
    <source>
        <dbReference type="EMBL" id="MBB4660864.1"/>
    </source>
</evidence>
<evidence type="ECO:0000256" key="1">
    <source>
        <dbReference type="ARBA" id="ARBA00006484"/>
    </source>
</evidence>
<dbReference type="Gene3D" id="3.40.50.720">
    <property type="entry name" value="NAD(P)-binding Rossmann-like Domain"/>
    <property type="match status" value="2"/>
</dbReference>
<protein>
    <submittedName>
        <fullName evidence="3">3-oxoacyl-[acyl-carrier protein] reductase</fullName>
        <ecNumber evidence="3">1.1.1.100</ecNumber>
    </submittedName>
</protein>
<dbReference type="RefSeq" id="WP_183338528.1">
    <property type="nucleotide sequence ID" value="NZ_JACHNU010000001.1"/>
</dbReference>
<dbReference type="NCBIfam" id="NF006110">
    <property type="entry name" value="PRK08261.1"/>
    <property type="match status" value="1"/>
</dbReference>
<dbReference type="SUPFAM" id="SSF51735">
    <property type="entry name" value="NAD(P)-binding Rossmann-fold domains"/>
    <property type="match status" value="1"/>
</dbReference>
<keyword evidence="4" id="KW-1185">Reference proteome</keyword>